<comment type="caution">
    <text evidence="11">The sequence shown here is derived from an EMBL/GenBank/DDBJ whole genome shotgun (WGS) entry which is preliminary data.</text>
</comment>
<evidence type="ECO:0000256" key="5">
    <source>
        <dbReference type="ARBA" id="ARBA00022741"/>
    </source>
</evidence>
<dbReference type="InterPro" id="IPR025662">
    <property type="entry name" value="Sigma_54_int_dom_ATP-bd_1"/>
</dbReference>
<dbReference type="GO" id="GO:0000027">
    <property type="term" value="P:ribosomal large subunit assembly"/>
    <property type="evidence" value="ECO:0007669"/>
    <property type="project" value="TreeGrafter"/>
</dbReference>
<evidence type="ECO:0000256" key="2">
    <source>
        <dbReference type="ARBA" id="ARBA00004642"/>
    </source>
</evidence>
<dbReference type="InterPro" id="IPR027417">
    <property type="entry name" value="P-loop_NTPase"/>
</dbReference>
<name>A0A817ZAW6_9BILA</name>
<dbReference type="InterPro" id="IPR003593">
    <property type="entry name" value="AAA+_ATPase"/>
</dbReference>
<dbReference type="GO" id="GO:0030687">
    <property type="term" value="C:preribosome, large subunit precursor"/>
    <property type="evidence" value="ECO:0007669"/>
    <property type="project" value="TreeGrafter"/>
</dbReference>
<dbReference type="SUPFAM" id="SSF52540">
    <property type="entry name" value="P-loop containing nucleoside triphosphate hydrolases"/>
    <property type="match status" value="6"/>
</dbReference>
<evidence type="ECO:0000256" key="6">
    <source>
        <dbReference type="ARBA" id="ARBA00022840"/>
    </source>
</evidence>
<dbReference type="Gene3D" id="2.60.40.10">
    <property type="entry name" value="Immunoglobulins"/>
    <property type="match status" value="1"/>
</dbReference>
<keyword evidence="6" id="KW-0067">ATP-binding</keyword>
<feature type="coiled-coil region" evidence="9">
    <location>
        <begin position="3249"/>
        <end position="3276"/>
    </location>
</feature>
<keyword evidence="5" id="KW-0547">Nucleotide-binding</keyword>
<comment type="similarity">
    <text evidence="3">Belongs to the midasin family.</text>
</comment>
<gene>
    <name evidence="11" type="ORF">GRG538_LOCUS9244</name>
</gene>
<evidence type="ECO:0000256" key="3">
    <source>
        <dbReference type="ARBA" id="ARBA00007188"/>
    </source>
</evidence>
<feature type="domain" description="AAA+ ATPase" evidence="10">
    <location>
        <begin position="3116"/>
        <end position="3388"/>
    </location>
</feature>
<dbReference type="InterPro" id="IPR011704">
    <property type="entry name" value="ATPase_dyneun-rel_AAA"/>
</dbReference>
<dbReference type="GO" id="GO:0005524">
    <property type="term" value="F:ATP binding"/>
    <property type="evidence" value="ECO:0007669"/>
    <property type="project" value="UniProtKB-KW"/>
</dbReference>
<dbReference type="SMART" id="SM00382">
    <property type="entry name" value="AAA"/>
    <property type="match status" value="5"/>
</dbReference>
<sequence>MSQAKSGSSPNADFPVRELSYSFVKLLTDVNPSPLLKALELLRNFSLTASSTSSTPTASTTTSDNEAEIECLIKAFKYLKDKVQHSGVAGDDAALVSLVTDTLIVPCYRFYSTHNIFSLPFFQLFYLVISHQSVSNNENYLFSIAVIISRSKLYPPESTIMSIGKWSKNAWLGKQIGQSSLTNTYSYRSGKPFPFAPGSQLCNALSDDNTFPLDITEQYVSFIEKARQSQRTNADELALLQDILNLLLHLEFILKAFANADHCLSLMLSFAIQRQRILEVQLVDVTNLSAKSQLTSIKSQMLNQLHYMPSSNNNEAKVILADCKVKWTDGREFMYHSSKIHERPSFLPPFSEILKYAHVQQQNHDDVDAVVRWILLLQKIHQLFTKTLETTESNYQLAEMNLTDFLLFFLFNNDEQVRHMGAQLFISFVQDLPQSNHVSLPPLISCSIIRNILQKMITNETSYIDEILLTACLNPLLDWPIDDLCLLLTMLAMKLSEVSKAVDRYQLWFQFFVDILNHNFDRLKLSQTITNKNFIEFSQQIQTSLFVQLMHSTLRNSFPGLKFIIKHVKKDWIKVILENIDAQRAHIDFVELLKKCRQYAFDQWQISTSFNLLLSLIQAHQIDNPTLVLELLILLEKAFDSQSQHKLRLKNIDFTSTIKTIGNLLDRIFSTNNNDQPAWNSSFRHRLFSCTISVILHLINQTATRTSIIDAVDLKRIVESTVLLSIEYKQMLRLFNFILQLKQPALIHSWLNNLLIMAAFTNENLNEQEKLDYIPSNEAHFSFYLRPSTTLEYFDIYIHDLIELLREKLDQVVHLISMPSFSFLSSFIQQSLPMFLQGLLHKNSNVRVSTARLVGRALNIQFDDLMKLLASLKDQNDEDFTTKTTSSIPSLDTNHDQQPMLAQNQSMSMYLLERELKRSKSQIPFRLIKRSDFQALAADLEKTTLMEDSSSTDSNSLDGIKHLIRPCPEEFRHLIPNRRTLPSLVQTKTMLNNRKRIIECIRTPIHLLLQGETGVGKSSLILDVAADLKKPLIRFNLSSKTDIGGLFGSVKLKTVTNTNKTQQDIELDYEEGPFTTAYRHGHWLLLDEMNLAPPNVLQAIEQALESGVLILPNIEDDDNANTNEQQNQTKQNYRVYQVHPEFRLFATQNPSTGQYKGARDAQSTALLSRFSIFIVEGPQTEELASIVANRLENEKFPFVTQATQMVKLHLTIMNLIKDNEFKERNKSYTEITIRELFRWCQSLCDYEKMLNNVSQSVKSLDANTFGQIISEQAFATYGLRFRERQCQIQIASSIEKLFQINPLSTSKLVVDFRSANSISFLSQKRLLLQMPMITLERVLNDWPSHILKPTSTQEIEKIVKIHSAIFKRLHDGPITQIYDCSYELFRSVLERRYGSDMSTLPELLVETYANLCRDRNQRESIIKYIGTEFREPLETLIEAAASLSSARSSFYIDDETNRIAQFILSSSPSQPILIVGSEGCGKSHLVQAIATLTNVHCQHLYLTPQTEPAALVGSLVPHPKLPQWHDGAVSEAIAKGHWLILENFSEASSAVLERLNPVLEQPVQWVKVENNETEPVSVSPNFRIIATMSPPTGRLQNASIETNHELTPALYNRFLIIHYQGLNLSSLDVYKNVFTSYFPIDEQLIINKLCAEIQSQKLTTRQLVQFVDCAFKLQHSKATERLNLDLSSVLLSAYELVFNIDLTSSSENENIKIYLQKQARNKPINFFDLSAPIEERNKHREHIIDSESTPTRYEAAKRLCASIICARPVLLEGPAATGKTSLIEYIAQCNGKVLYRVNNTKGTTIQDYFGSYMPNGEFLNGALSRAMLDGNWFVADEFDLAEPAVMNVLYPILEGQQQLTVPNTGQTLVARDGFRFFATQNGTSYVGRKQLPKTLRSRFLEIQFHSFSEKELEFIIIQRKSTSTVSTASEAFNNDLKTFAPLIASSVTILNRHVEDSQRPIFGAAKLGLTMREVIKWINRKQRKSDVSWEEHALRLLESRVPKKFYSEFIKCLQHKEAFPELIDPSFKIKIEPDHIDLHCAPRLPISYSFVDIDAVKTLQLSSAPQNLLLSLWRIFAATDQHEPVLLLGPTCYKSYLIKLWSKLMGKESDICTITCSTSTETNDLIGSIRPYTHGDALNLLFNCLNQLCTRIEKSFSETITSSQHDDFNDFRRSINSLAQDIDTFVRKIKEQQKRTPRKHRTKIAHTSEYLENGENETQLNENTEDQMKEYVYIPSTVSVPRAQSPSAMSKSTSIIYNDDDDDDFEAVCSSGQLIDIMSNDTHKEEEEIDPFAAFIDKREEIDPFAMVNNQQEEIDPFSMIQNSNVSTNYENTASMPLGTQGQEDIDPFAMIQPVELTEEQNLLAFHDATQHDFQQMTTSSASIAFSDEQGANLVPQAFEVVGLKLETICERLDYICKLASNENGVLLIKARCESIIAEIRRAIEQGKSNIFLFQDGPVTTAVKEGKVLILEDINEPSQAVIERLNSLFETEPSFILYEDFTAQETTAKTGINPQRAKIPILSTFQVFATVHTDEKTENRLQLSAATRSRMTEIRVLPYDNNELQQLATKSRLDHVKNEHIQLEMNKMVDILANKLAPTLAQAMKIDSLDSRHFVHFGECLQLHLEHMPIEQAAALCVKFLFLDGVNEVKKSSISNLQTADVVWQNVLKEFNCTNDCITTDKKLEEAGVYTRLDEWCAVEDMMIFDKETKQLRKHWGLRLLSNGLIAPFAPQVKTKPDKLKFPLALTKSVFNNISRIMFSLHSSNRQLLAGPPGVGKTKIIEVLAKMLGYNVVRINFSSNTTFEDLIGSFVPRVVGGQRSFEFQEGPLYISLNEDRQNTVILFDELNLARKELLNQLSPLFGNEKELFIPALAKSIQIDGSIIVAAMNPASIGGGREKLPRSTQTHFIQVQLASFEVHELMHITISLLRPHLDAGYLTEKLVEKINMFHFEISEKARLRQIGRLGGPYDFNLRDIEKLSNLIAAHSVTHRAHISLSETITPPITNTTDDESVGKIEEQNIIRSLHVYLDIVYASRFEYVADQTLVREMIRQHFTLDTPTGAASCQELIDSDLNLQGYTRLGFVYIEKKEYPSTYRPCIHSKRTLERLQLLAAATVSKATVLIEGGDCSGKTATVCELARICGRRLLVLNLNHETTTSDLLGSWTVINKHSYDKRRKQNSKQLLNDIIRFALAVLIPLLQKFDESEQLIRTIARMLFQWEHEKNDLALDAYKQCRILLENALQHSHETYVELISQEIEKYLDILEQVEDDYKLVQNLGEGLTFTFNKGPLIQAMERGDWILLDNVNCARGDVIERLNSLAEAEPTLTLYESATSQQYSRGNGIHSDFRLFVIANNNRKMANKLSSAWRNRCLIIRMQPLDDELTVHNVDQHDLSEIVKGELQGINGGQELTHTLLRLHASAKELSNTKDLQFITSYQLSYQNIKRSARILRTYAMNERDPVFALKPSIFRSYLDPILNPSGKISLIKSFIQHLSNAELNKTTYTTLPMLSSVVGIENRHQQMAWYRSAENLHDLIASIEECTLDLHLRVINQYINEEACLKEDFIDYGLFLLDYLQPLLKSKEETISDDLFSQVSTIRSRVLLNDALQSMVLGADLKKLLLKIHQYLLSTRILLSLDNTEDSLHLLDITVQECYKQIINFVEQTSFIDAPYRLSELQRLNNTIQKLSSLSKKLQIICKLSRSSIIAHWSVMIQNDLDKLLITETYMKWVSFPCQQMAKKDLHILLQTQEFIRQQNQTNVDDDDNDFHAALKLINVHLQKVQSIPIVSSADQRLDIILKLCQYLSIMKEDQFILLAASKLELNVACKFSMNLMIKSDFIEKMDEQQTLLSSSNLLASLNSLYFIHTILNVIYEEVASCKVQLDDIQSRYRSQEHMLVKNIEDVKRRITEIHLKIDSLLESVSDKTSNIDVELDTVQQEENTLNDTKARHDTALKNIEQLNENIRTLFLPLRQELKKFEANGWLQIIHDYGCRRQENIINELLCTISKIYLKEYESSQTYSSSNILDEERKQLKSDVLRQHVFKKVNFDEINTAHGRASLTLMQLIYPELFEQNILLFVFRDDNAHLTINNCLETTNAIDIIVNVRLTNFILIDKRSYNRYLTNESGIAYFSQKISFRYFAIEHQMDSNTVDKNFVQLIDRFTNEIKQRSTDTDIDIERKFITVNIDNDLAYFILPYALQHIFHNSDINDDFNSMIEPTYLQQLDLDVQNWIQKQVQLGTIRNEQHTYQNLVENEIHADIEFLLKIVDQVKTIANQTLPSAPINISQLAKLVNETRQDLGRQVITKLERKLEDTLEMCIPKEPIAKARTLNIVERKQFQYPVLNQLKRFLVDPHTRFHVFISTLIDRLHMIQAKLLQIILRYRTNTNEIDFYKKSHQISKLLINIMKYTMDSVDTYGIKISVETYYETMKLYNDDILKHVAYSQFKTVEQLTTNEIDDFKLITKAELDNIIQNTNIPEVVRPTESSSFQPPTTIIKRNAEETMLDRQNEELTKVEKELEQLRQLAKQNGLSRIQYAIVMLLMELHEIKRNKTILNELGLLHWRKSPKQLQRQITAESIERKKSDIFNIKRFKHEKSIDVTPDMLEKTIRYASDTTYDFSDNERNRLVTLVQSLMEEKFSGKDEALEFLTDYFQQQTYESMWTNVEKLIYDLCSSNAGHLTVQSIIDNLKSLMAIFIFLDSTSLAETCRELLQFCQEHAKGEEDRFNLPELRLKELQTKTLENIIQQRSNQLKRLNPCDKSKLLLITSADQDIQTYELIHIYPLLVRLYERREALMRILHDQANYNQSAGMQLSYLRLSDIIALLFPELPVLFMETLQLDDFTFKYIEKLKKYLASPEFRTTIKDLHVERFTLRNGKDESLSLLSFDSSQATNKLVEFMRSLINKMNESVEIEDLKNHWFYQLTESNEYHSFFALEIQSLLSKLFDEMQDNLSQFTKQLGVSDSCTATNYLKFSSSIVQATGRDFQQCKARKATIEKELMSPTLLDYKRRELERENSKINDEYITLEKDYQKILNGVAVERIRRLLEVNRQLQVKGNYLPSQLIEKLDKPKSEANSNQQQQQKLTTSSEFYATLFSAKASLLKMNLTEFNQLKSRVTEFIEKLRNELAKSYDEYHEALKWLMPDDNLYQIFTRFLLAYKLAHTQLLNSFENWLNDMIHQRNSFVNEIEKTIHETRAYLNETLDIVQPIIKAPQVSLITMDMNTVHQTVEELSRIAFHIEKSSNETRVSYRSKVLSILLYHCSSFYARMAIFLVQLFKIQQSNPLVFTQLKTMPIKFDKQSFEWDNNMKRLVILSGFRERLDIPGTSLPVDEYSLREVHQRLCHDFPLLEYSLKLQYTHAFGNICYDPAALMDDIERKMKVLSQIGDWNESVSKTNPLIQVSYNLNVLVSNTQYLLMKILENNADKFELETVKAIAPFLENLVKSIHLSCSSSFETMYSEFLEYILKDQLDLLLDQGLMSINILHNERKKLIESLSHIRSVIENFVDQFILFFIQLVQQHQQKEIDSLQKKYSASIKSRLQRDNIYLLETVSKANLMRYFHYDEKLDEEFDWYNQLTQFLIQGWSQASRFLRTFTSATTSNQQSTAKRLRYSFAFKLLNEEGQRIIVFLQQTIGELERKYPQKELINDEPVIVYLVRLTKLLRYELMRMSMMNLNQLKIDLNNMDRLTLRPSLTQVQSTIDDWNKEIDALLQQRKRIRERWVQRMNDEFDSKTQHIRQKNERLKQEYDLNRDRVCKTIEKTKSDSIKILHDIKLIGKLLQTAKFKSNHFDIIDEDILTNDCVKLVRLLMKAQQKVPVPCQLDREKEGKELMNMINIDSVRIEIKCVEYLYEKPEHKQPRRNMWDNKIQLFTKEPDTLISESAIKPLKSLVISNYVEDIFTDIILDPIHCKKTWYLKILAGNGDTGSWTEMGIIQLQDVDICSLEDIDVYYKFGKYKDNTIKIRITPNTSIQLCDIVIQEGTVKKDESITSTLDESTADPITTDESITLADTLVDHAYFDLLEKYRELNAKDRKKQLKNWIEDLNRLCKNIEKTKVSDCEMPRSPSYYSIPKQESIATMPTIALEKDMQLLKISSPPTHHLLMTQLTLKYEYLERTIVRTVNTLNAMVDENELNRIQHGIFLGFDSADTLKRELQIFKETFHFEKLATTLSKLHDASLAIEKDLQSNIEFRQALDKSLETFQRSGVLVELSKNDEIVSKESINKINTIRMRLLLRDGSALAQRELNFGLEIYHILICIELNLIQLIVHPLETKEHCEKAISLLDTIKNHLIRKQQQTLMNEKQLTTFQVIIDETLVLIHERKKQMRSITQPPRLNNINEISKKVNVTTLMKSTGSPSTSKITINKQNGDYFGSHSSIVIQLGQIIQNWSYAQLHTKSIQIVNNSDDEINFEMSSNSDKHTQSAFVIRSSSSVVDPHDSSTIKITPNSQCIEGKYQERWQLKLGNDRLIISVILCCEIKSFSIDIDLPLFEVAVDDQSLNQLKTYLIDFGLALTCSGKYEKRAFTLQNPTALDLRVKIRREGGAIGKFEIDSKYSTFILLAYESKILNIDWCIQDIVQDAKCVYEIYFSKDFKVRIICLGKSRRISFDLIYRSIPLTERKFSIDLESCIPGTTLYEELTVRNTGEVKMVVESKPENSSKLVVTRLSHGQVLIEPGASLILKIELQIKDAHRIIDNLIDFLFPNASQRPSFKLILKTTSGWPEFDKFHFGSLTKLQVSEEANETAGQLILQNKGPVKMLIDDIHTTSTHVTINNHVLLPFIILPQQTIECHYIYTVQKKSASFDCEFVLKTNCKEPIHRIPFHCKRMAAIISFDQNILHCGTRAPESKILPFSITVKNDGNVSAKLEYETEENSIFSFKFANNEKNFIISPLHPKKIACNVEIKKTAPIGNFKIDQRLVARSSEKTIKKYKLIITGRIEPKDKSTDKIKPIDLPSPLKHLSQSEIEKRLMQLLEDTTNLYRQRAATAIAPVIILIDGLVHSDPKRSDTPEDLTCDLIVSAIESDSHQVATYTNNIHEKIQYTFGKLTTVEWRLMYEKMDAILNGHLPQAIIGVEGMTQTENLSLAVNCAEKLSILFEQHGKTEHEQILARLIEYEKNNHKDPSKEHLANKRLLDYASDLVMNQEEAQKLSNSDKQQLRNLMEKVVSTVETVEKTKNPEKALSTLISEMTTETNRDPLKFLDRLLELSSNGESINEQVILQKMFESNIPLTECQLVTQAIATSDNTLSVSTVFDYVQEQLDDKNESKNIVEFMKLSERISNEEFEPSLNDVSAFPGILASLSPGLSSTEKNTLQGLQSIISNLTDGIRRADKAGRDWKMFIDDICTILQAHIDQTTIDSLRTVLTITLLSDQTSACDNQISTNIVSSMLNFGNDRCRLLSCDLKKLMEPKDSFNLLESVLSLTCNCRQLKSKQIAWMEILQKHFAGFQSGPITPDSITSFVKTAKESFIDELKLPDHRKLNNHLVSIVDSIQNKRIIPLMQTISDICDLMNPIDKEQKVNDELIRVISHVTSTTMTQLEVLEQGIKLASQLNDSDIGLKPIEHLNTLLESYKNLMPAMNGEFTQANISNFIDQTIECIPDEHMKQFLKPISNALDSLSNNKNPTMIVIDEVLFSNQFQMHWTV</sequence>
<dbReference type="PANTHER" id="PTHR48103:SF2">
    <property type="entry name" value="MIDASIN"/>
    <property type="match status" value="1"/>
</dbReference>
<reference evidence="11" key="1">
    <citation type="submission" date="2021-02" db="EMBL/GenBank/DDBJ databases">
        <authorList>
            <person name="Nowell W R."/>
        </authorList>
    </citation>
    <scope>NUCLEOTIDE SEQUENCE</scope>
</reference>
<keyword evidence="7" id="KW-0143">Chaperone</keyword>
<keyword evidence="9" id="KW-0175">Coiled coil</keyword>
<organism evidence="11 12">
    <name type="scientific">Rotaria socialis</name>
    <dbReference type="NCBI Taxonomy" id="392032"/>
    <lineage>
        <taxon>Eukaryota</taxon>
        <taxon>Metazoa</taxon>
        <taxon>Spiralia</taxon>
        <taxon>Gnathifera</taxon>
        <taxon>Rotifera</taxon>
        <taxon>Eurotatoria</taxon>
        <taxon>Bdelloidea</taxon>
        <taxon>Philodinida</taxon>
        <taxon>Philodinidae</taxon>
        <taxon>Rotaria</taxon>
    </lineage>
</organism>
<dbReference type="Gene3D" id="3.40.50.300">
    <property type="entry name" value="P-loop containing nucleotide triphosphate hydrolases"/>
    <property type="match status" value="6"/>
</dbReference>
<evidence type="ECO:0000313" key="12">
    <source>
        <dbReference type="Proteomes" id="UP000663872"/>
    </source>
</evidence>
<dbReference type="EMBL" id="CAJNYT010001064">
    <property type="protein sequence ID" value="CAF3392479.1"/>
    <property type="molecule type" value="Genomic_DNA"/>
</dbReference>
<evidence type="ECO:0000256" key="7">
    <source>
        <dbReference type="ARBA" id="ARBA00023186"/>
    </source>
</evidence>
<keyword evidence="8" id="KW-0539">Nucleus</keyword>
<protein>
    <recommendedName>
        <fullName evidence="4">Midasin</fullName>
    </recommendedName>
</protein>
<feature type="coiled-coil region" evidence="9">
    <location>
        <begin position="5688"/>
        <end position="5741"/>
    </location>
</feature>
<evidence type="ECO:0000313" key="11">
    <source>
        <dbReference type="EMBL" id="CAF3392479.1"/>
    </source>
</evidence>
<feature type="coiled-coil region" evidence="9">
    <location>
        <begin position="4494"/>
        <end position="4525"/>
    </location>
</feature>
<evidence type="ECO:0000256" key="9">
    <source>
        <dbReference type="SAM" id="Coils"/>
    </source>
</evidence>
<evidence type="ECO:0000256" key="4">
    <source>
        <dbReference type="ARBA" id="ARBA00017143"/>
    </source>
</evidence>
<dbReference type="GO" id="GO:0005730">
    <property type="term" value="C:nucleolus"/>
    <property type="evidence" value="ECO:0007669"/>
    <property type="project" value="UniProtKB-SubCell"/>
</dbReference>
<dbReference type="PANTHER" id="PTHR48103">
    <property type="entry name" value="MIDASIN-RELATED"/>
    <property type="match status" value="1"/>
</dbReference>
<dbReference type="GO" id="GO:0000055">
    <property type="term" value="P:ribosomal large subunit export from nucleus"/>
    <property type="evidence" value="ECO:0007669"/>
    <property type="project" value="TreeGrafter"/>
</dbReference>
<feature type="domain" description="AAA+ ATPase" evidence="10">
    <location>
        <begin position="1765"/>
        <end position="1909"/>
    </location>
</feature>
<dbReference type="CDD" id="cd00009">
    <property type="entry name" value="AAA"/>
    <property type="match status" value="1"/>
</dbReference>
<dbReference type="Proteomes" id="UP000663872">
    <property type="component" value="Unassembled WGS sequence"/>
</dbReference>
<feature type="domain" description="AAA+ ATPase" evidence="10">
    <location>
        <begin position="1468"/>
        <end position="1622"/>
    </location>
</feature>
<feature type="coiled-coil region" evidence="9">
    <location>
        <begin position="3933"/>
        <end position="3960"/>
    </location>
</feature>
<dbReference type="GO" id="GO:0005654">
    <property type="term" value="C:nucleoplasm"/>
    <property type="evidence" value="ECO:0007669"/>
    <property type="project" value="UniProtKB-SubCell"/>
</dbReference>
<evidence type="ECO:0000259" key="10">
    <source>
        <dbReference type="SMART" id="SM00382"/>
    </source>
</evidence>
<evidence type="ECO:0000256" key="1">
    <source>
        <dbReference type="ARBA" id="ARBA00004604"/>
    </source>
</evidence>
<proteinExistence type="inferred from homology"/>
<dbReference type="InterPro" id="IPR013783">
    <property type="entry name" value="Ig-like_fold"/>
</dbReference>
<feature type="domain" description="AAA+ ATPase" evidence="10">
    <location>
        <begin position="2763"/>
        <end position="2912"/>
    </location>
</feature>
<dbReference type="PROSITE" id="PS00675">
    <property type="entry name" value="SIGMA54_INTERACT_1"/>
    <property type="match status" value="1"/>
</dbReference>
<dbReference type="GO" id="GO:0016887">
    <property type="term" value="F:ATP hydrolysis activity"/>
    <property type="evidence" value="ECO:0007669"/>
    <property type="project" value="InterPro"/>
</dbReference>
<comment type="subcellular location">
    <subcellularLocation>
        <location evidence="1">Nucleus</location>
        <location evidence="1">Nucleolus</location>
    </subcellularLocation>
    <subcellularLocation>
        <location evidence="2">Nucleus</location>
        <location evidence="2">Nucleoplasm</location>
    </subcellularLocation>
</comment>
<evidence type="ECO:0000256" key="8">
    <source>
        <dbReference type="ARBA" id="ARBA00023242"/>
    </source>
</evidence>
<dbReference type="Pfam" id="PF07728">
    <property type="entry name" value="AAA_5"/>
    <property type="match status" value="6"/>
</dbReference>
<feature type="domain" description="AAA+ ATPase" evidence="10">
    <location>
        <begin position="1003"/>
        <end position="1180"/>
    </location>
</feature>
<accession>A0A817ZAW6</accession>
<dbReference type="FunFam" id="3.40.50.300:FF:000142">
    <property type="entry name" value="Midasin"/>
    <property type="match status" value="2"/>
</dbReference>